<proteinExistence type="predicted"/>
<dbReference type="STRING" id="91360.SAMN05660330_00226"/>
<keyword evidence="11" id="KW-1185">Reference proteome</keyword>
<evidence type="ECO:0000313" key="10">
    <source>
        <dbReference type="EMBL" id="SDO41181.1"/>
    </source>
</evidence>
<keyword evidence="3" id="KW-0805">Transcription regulation</keyword>
<dbReference type="EMBL" id="FNJI01000001">
    <property type="protein sequence ID" value="SDO41181.1"/>
    <property type="molecule type" value="Genomic_DNA"/>
</dbReference>
<dbReference type="Gene3D" id="6.10.250.690">
    <property type="match status" value="1"/>
</dbReference>
<reference evidence="10 11" key="1">
    <citation type="submission" date="2016-10" db="EMBL/GenBank/DDBJ databases">
        <authorList>
            <person name="de Groot N.N."/>
        </authorList>
    </citation>
    <scope>NUCLEOTIDE SEQUENCE [LARGE SCALE GENOMIC DNA]</scope>
    <source>
        <strain evidence="10 11">DSM 12130</strain>
    </source>
</reference>
<evidence type="ECO:0000256" key="7">
    <source>
        <dbReference type="PROSITE-ProRule" id="PRU01091"/>
    </source>
</evidence>
<dbReference type="GO" id="GO:0000156">
    <property type="term" value="F:phosphorelay response regulator activity"/>
    <property type="evidence" value="ECO:0007669"/>
    <property type="project" value="TreeGrafter"/>
</dbReference>
<evidence type="ECO:0000259" key="9">
    <source>
        <dbReference type="PROSITE" id="PS51755"/>
    </source>
</evidence>
<dbReference type="GO" id="GO:0005829">
    <property type="term" value="C:cytosol"/>
    <property type="evidence" value="ECO:0007669"/>
    <property type="project" value="TreeGrafter"/>
</dbReference>
<dbReference type="SMART" id="SM00448">
    <property type="entry name" value="REC"/>
    <property type="match status" value="1"/>
</dbReference>
<keyword evidence="1 6" id="KW-0597">Phosphoprotein</keyword>
<dbReference type="InterPro" id="IPR011006">
    <property type="entry name" value="CheY-like_superfamily"/>
</dbReference>
<accession>A0A1H0JCV0</accession>
<evidence type="ECO:0000256" key="4">
    <source>
        <dbReference type="ARBA" id="ARBA00023125"/>
    </source>
</evidence>
<dbReference type="InterPro" id="IPR016032">
    <property type="entry name" value="Sig_transdc_resp-reg_C-effctor"/>
</dbReference>
<organism evidence="10 11">
    <name type="scientific">Desulforhopalus singaporensis</name>
    <dbReference type="NCBI Taxonomy" id="91360"/>
    <lineage>
        <taxon>Bacteria</taxon>
        <taxon>Pseudomonadati</taxon>
        <taxon>Thermodesulfobacteriota</taxon>
        <taxon>Desulfobulbia</taxon>
        <taxon>Desulfobulbales</taxon>
        <taxon>Desulfocapsaceae</taxon>
        <taxon>Desulforhopalus</taxon>
    </lineage>
</organism>
<dbReference type="Pfam" id="PF00486">
    <property type="entry name" value="Trans_reg_C"/>
    <property type="match status" value="1"/>
</dbReference>
<dbReference type="PROSITE" id="PS51755">
    <property type="entry name" value="OMPR_PHOB"/>
    <property type="match status" value="1"/>
</dbReference>
<dbReference type="AlphaFoldDB" id="A0A1H0JCV0"/>
<dbReference type="GO" id="GO:0032993">
    <property type="term" value="C:protein-DNA complex"/>
    <property type="evidence" value="ECO:0007669"/>
    <property type="project" value="TreeGrafter"/>
</dbReference>
<feature type="modified residue" description="4-aspartylphosphate" evidence="6">
    <location>
        <position position="59"/>
    </location>
</feature>
<dbReference type="Pfam" id="PF00072">
    <property type="entry name" value="Response_reg"/>
    <property type="match status" value="1"/>
</dbReference>
<evidence type="ECO:0000259" key="8">
    <source>
        <dbReference type="PROSITE" id="PS50110"/>
    </source>
</evidence>
<evidence type="ECO:0000256" key="2">
    <source>
        <dbReference type="ARBA" id="ARBA00023012"/>
    </source>
</evidence>
<dbReference type="InterPro" id="IPR039420">
    <property type="entry name" value="WalR-like"/>
</dbReference>
<dbReference type="SMART" id="SM00862">
    <property type="entry name" value="Trans_reg_C"/>
    <property type="match status" value="1"/>
</dbReference>
<protein>
    <submittedName>
        <fullName evidence="10">Two-component system, OmpR family, response regulator MprA</fullName>
    </submittedName>
</protein>
<dbReference type="InterPro" id="IPR001789">
    <property type="entry name" value="Sig_transdc_resp-reg_receiver"/>
</dbReference>
<dbReference type="Gene3D" id="3.40.50.2300">
    <property type="match status" value="1"/>
</dbReference>
<evidence type="ECO:0000256" key="6">
    <source>
        <dbReference type="PROSITE-ProRule" id="PRU00169"/>
    </source>
</evidence>
<dbReference type="SUPFAM" id="SSF52172">
    <property type="entry name" value="CheY-like"/>
    <property type="match status" value="1"/>
</dbReference>
<dbReference type="RefSeq" id="WP_143005407.1">
    <property type="nucleotide sequence ID" value="NZ_FNJI01000001.1"/>
</dbReference>
<dbReference type="PANTHER" id="PTHR48111:SF1">
    <property type="entry name" value="TWO-COMPONENT RESPONSE REGULATOR ORR33"/>
    <property type="match status" value="1"/>
</dbReference>
<name>A0A1H0JCV0_9BACT</name>
<dbReference type="PANTHER" id="PTHR48111">
    <property type="entry name" value="REGULATOR OF RPOS"/>
    <property type="match status" value="1"/>
</dbReference>
<dbReference type="InterPro" id="IPR036388">
    <property type="entry name" value="WH-like_DNA-bd_sf"/>
</dbReference>
<keyword evidence="5" id="KW-0804">Transcription</keyword>
<evidence type="ECO:0000256" key="3">
    <source>
        <dbReference type="ARBA" id="ARBA00023015"/>
    </source>
</evidence>
<evidence type="ECO:0000313" key="11">
    <source>
        <dbReference type="Proteomes" id="UP000199073"/>
    </source>
</evidence>
<evidence type="ECO:0000256" key="1">
    <source>
        <dbReference type="ARBA" id="ARBA00022553"/>
    </source>
</evidence>
<dbReference type="SUPFAM" id="SSF46894">
    <property type="entry name" value="C-terminal effector domain of the bipartite response regulators"/>
    <property type="match status" value="1"/>
</dbReference>
<feature type="domain" description="Response regulatory" evidence="8">
    <location>
        <begin position="10"/>
        <end position="124"/>
    </location>
</feature>
<dbReference type="InterPro" id="IPR001867">
    <property type="entry name" value="OmpR/PhoB-type_DNA-bd"/>
</dbReference>
<dbReference type="CDD" id="cd00383">
    <property type="entry name" value="trans_reg_C"/>
    <property type="match status" value="1"/>
</dbReference>
<dbReference type="Gene3D" id="1.10.10.10">
    <property type="entry name" value="Winged helix-like DNA-binding domain superfamily/Winged helix DNA-binding domain"/>
    <property type="match status" value="1"/>
</dbReference>
<dbReference type="Proteomes" id="UP000199073">
    <property type="component" value="Unassembled WGS sequence"/>
</dbReference>
<keyword evidence="4 7" id="KW-0238">DNA-binding</keyword>
<evidence type="ECO:0000256" key="5">
    <source>
        <dbReference type="ARBA" id="ARBA00023163"/>
    </source>
</evidence>
<dbReference type="PROSITE" id="PS50110">
    <property type="entry name" value="RESPONSE_REGULATORY"/>
    <property type="match status" value="1"/>
</dbReference>
<feature type="domain" description="OmpR/PhoB-type" evidence="9">
    <location>
        <begin position="136"/>
        <end position="236"/>
    </location>
</feature>
<keyword evidence="2" id="KW-0902">Two-component regulatory system</keyword>
<gene>
    <name evidence="10" type="ORF">SAMN05660330_00226</name>
</gene>
<dbReference type="GO" id="GO:0006355">
    <property type="term" value="P:regulation of DNA-templated transcription"/>
    <property type="evidence" value="ECO:0007669"/>
    <property type="project" value="InterPro"/>
</dbReference>
<sequence>MKKKELEGVSVLVAEDDPGIRSLLCNLLESYGARVYLEEHGRDLIKRVKEQRPDILVLDIVMPIVDGFTILNRLRQEGDKTPVIVLSDRKTVEEKVKGLDSGADDYMTKPFSTKEFLARVKSVLRRVGEMDKDGERVEVVIGSTTINLLSREIYLKNGDRLLLTRTEFDLLSYLAVRVDRVVPRGDLLCDVLGYKTKVETKALVMHIANIRRKMAQVALEDVKIETVSGVGYKVVEKNT</sequence>
<dbReference type="OrthoDB" id="9793321at2"/>
<feature type="DNA-binding region" description="OmpR/PhoB-type" evidence="7">
    <location>
        <begin position="136"/>
        <end position="236"/>
    </location>
</feature>
<dbReference type="GO" id="GO:0000976">
    <property type="term" value="F:transcription cis-regulatory region binding"/>
    <property type="evidence" value="ECO:0007669"/>
    <property type="project" value="TreeGrafter"/>
</dbReference>